<proteinExistence type="predicted"/>
<sequence>MSKTKLLVGAVAVAVAGLAWHFAGNKDATSPVGSMAEQQLNPQEAKSAALVKNFEAYLAGTEQTGAYKWERISTLDDGTARLHNVSYQAPNMTEQEVIKFKHFDLQKMTYTSELYEQKVSFEGLSNAEGKSLVQEALYQDDVYKSLGYTGDLPLSNGEFDLMHDVKNNKAAMSILFKQADFLNIQVNFAGTQLNDFLDVITKTSDKELEENPMKLVGALSPALIEKLSIQANDTGLIERTQKLSDATPLTMDTCQFSLAMMGISLDDSACTNFTHFVNGQQKQLKISINPAQAVAVGKMMLDLASPTPETIAAIVKDLNLKVEN</sequence>
<organism evidence="2 3">
    <name type="scientific">Pelistega suis</name>
    <dbReference type="NCBI Taxonomy" id="1631957"/>
    <lineage>
        <taxon>Bacteria</taxon>
        <taxon>Pseudomonadati</taxon>
        <taxon>Pseudomonadota</taxon>
        <taxon>Betaproteobacteria</taxon>
        <taxon>Burkholderiales</taxon>
        <taxon>Alcaligenaceae</taxon>
        <taxon>Pelistega</taxon>
    </lineage>
</organism>
<dbReference type="RefSeq" id="WP_171680301.1">
    <property type="nucleotide sequence ID" value="NZ_JABGBN010000003.1"/>
</dbReference>
<keyword evidence="1" id="KW-0732">Signal</keyword>
<keyword evidence="3" id="KW-1185">Reference proteome</keyword>
<evidence type="ECO:0000313" key="2">
    <source>
        <dbReference type="EMBL" id="NOL51597.1"/>
    </source>
</evidence>
<evidence type="ECO:0008006" key="4">
    <source>
        <dbReference type="Google" id="ProtNLM"/>
    </source>
</evidence>
<dbReference type="AlphaFoldDB" id="A0A849P9I4"/>
<dbReference type="EMBL" id="JABGBN010000003">
    <property type="protein sequence ID" value="NOL51597.1"/>
    <property type="molecule type" value="Genomic_DNA"/>
</dbReference>
<feature type="signal peptide" evidence="1">
    <location>
        <begin position="1"/>
        <end position="21"/>
    </location>
</feature>
<dbReference type="Proteomes" id="UP000537862">
    <property type="component" value="Unassembled WGS sequence"/>
</dbReference>
<accession>A0A849P9I4</accession>
<name>A0A849P9I4_9BURK</name>
<reference evidence="2 3" key="1">
    <citation type="submission" date="2020-05" db="EMBL/GenBank/DDBJ databases">
        <authorList>
            <person name="Niu N."/>
        </authorList>
    </citation>
    <scope>NUCLEOTIDE SEQUENCE [LARGE SCALE GENOMIC DNA]</scope>
    <source>
        <strain evidence="2 3">3340-03</strain>
    </source>
</reference>
<evidence type="ECO:0000313" key="3">
    <source>
        <dbReference type="Proteomes" id="UP000537862"/>
    </source>
</evidence>
<evidence type="ECO:0000256" key="1">
    <source>
        <dbReference type="SAM" id="SignalP"/>
    </source>
</evidence>
<feature type="chain" id="PRO_5032773057" description="DUF945 domain-containing protein" evidence="1">
    <location>
        <begin position="22"/>
        <end position="324"/>
    </location>
</feature>
<comment type="caution">
    <text evidence="2">The sequence shown here is derived from an EMBL/GenBank/DDBJ whole genome shotgun (WGS) entry which is preliminary data.</text>
</comment>
<gene>
    <name evidence="2" type="ORF">HKX39_05335</name>
</gene>
<protein>
    <recommendedName>
        <fullName evidence="4">DUF945 domain-containing protein</fullName>
    </recommendedName>
</protein>